<dbReference type="STRING" id="177437.HRM2_35150"/>
<comment type="catalytic activity">
    <reaction evidence="7">
        <text>N-acetyl-alpha-D-glucosamine 1-phosphate + UTP + H(+) = UDP-N-acetyl-alpha-D-glucosamine + diphosphate</text>
        <dbReference type="Rhea" id="RHEA:13509"/>
        <dbReference type="ChEBI" id="CHEBI:15378"/>
        <dbReference type="ChEBI" id="CHEBI:33019"/>
        <dbReference type="ChEBI" id="CHEBI:46398"/>
        <dbReference type="ChEBI" id="CHEBI:57705"/>
        <dbReference type="ChEBI" id="CHEBI:57776"/>
        <dbReference type="EC" id="2.7.7.23"/>
    </reaction>
</comment>
<evidence type="ECO:0000256" key="6">
    <source>
        <dbReference type="ARBA" id="ARBA00048247"/>
    </source>
</evidence>
<feature type="domain" description="MobA-like NTP transferase" evidence="9">
    <location>
        <begin position="23"/>
        <end position="165"/>
    </location>
</feature>
<dbReference type="SUPFAM" id="SSF53448">
    <property type="entry name" value="Nucleotide-diphospho-sugar transferases"/>
    <property type="match status" value="1"/>
</dbReference>
<evidence type="ECO:0000256" key="3">
    <source>
        <dbReference type="ARBA" id="ARBA00022679"/>
    </source>
</evidence>
<dbReference type="GO" id="GO:0019134">
    <property type="term" value="F:glucosamine-1-phosphate N-acetyltransferase activity"/>
    <property type="evidence" value="ECO:0007669"/>
    <property type="project" value="UniProtKB-EC"/>
</dbReference>
<keyword evidence="5" id="KW-0012">Acyltransferase</keyword>
<protein>
    <submittedName>
        <fullName evidence="10">Predicted nucleoside-diphosphate-sugar pyrophosphorylase</fullName>
    </submittedName>
</protein>
<dbReference type="AlphaFoldDB" id="C0Q976"/>
<dbReference type="Gene3D" id="3.90.550.10">
    <property type="entry name" value="Spore Coat Polysaccharide Biosynthesis Protein SpsA, Chain A"/>
    <property type="match status" value="1"/>
</dbReference>
<comment type="similarity">
    <text evidence="1">In the C-terminal section; belongs to the transferase hexapeptide repeat family.</text>
</comment>
<evidence type="ECO:0000256" key="5">
    <source>
        <dbReference type="ARBA" id="ARBA00023315"/>
    </source>
</evidence>
<dbReference type="CDD" id="cd02540">
    <property type="entry name" value="GT2_GlmU_N_bac"/>
    <property type="match status" value="1"/>
</dbReference>
<dbReference type="KEGG" id="dat:HRM2_35150"/>
<gene>
    <name evidence="10" type="ordered locus">HRM2_35150</name>
</gene>
<comment type="similarity">
    <text evidence="2">In the N-terminal section; belongs to the N-acetylglucosamine-1-phosphate uridyltransferase family.</text>
</comment>
<dbReference type="PANTHER" id="PTHR43584">
    <property type="entry name" value="NUCLEOTIDYL TRANSFERASE"/>
    <property type="match status" value="1"/>
</dbReference>
<keyword evidence="11" id="KW-1185">Reference proteome</keyword>
<evidence type="ECO:0000256" key="4">
    <source>
        <dbReference type="ARBA" id="ARBA00022695"/>
    </source>
</evidence>
<organism evidence="10 11">
    <name type="scientific">Desulforapulum autotrophicum (strain ATCC 43914 / DSM 3382 / VKM B-1955 / HRM2)</name>
    <name type="common">Desulfobacterium autotrophicum</name>
    <dbReference type="NCBI Taxonomy" id="177437"/>
    <lineage>
        <taxon>Bacteria</taxon>
        <taxon>Pseudomonadati</taxon>
        <taxon>Thermodesulfobacteriota</taxon>
        <taxon>Desulfobacteria</taxon>
        <taxon>Desulfobacterales</taxon>
        <taxon>Desulfobacteraceae</taxon>
        <taxon>Desulforapulum</taxon>
    </lineage>
</organism>
<dbReference type="InterPro" id="IPR050065">
    <property type="entry name" value="GlmU-like"/>
</dbReference>
<dbReference type="InterPro" id="IPR025877">
    <property type="entry name" value="MobA-like_NTP_Trfase"/>
</dbReference>
<keyword evidence="3" id="KW-0808">Transferase</keyword>
<dbReference type="InterPro" id="IPR029044">
    <property type="entry name" value="Nucleotide-diphossugar_trans"/>
</dbReference>
<evidence type="ECO:0000256" key="1">
    <source>
        <dbReference type="ARBA" id="ARBA00007707"/>
    </source>
</evidence>
<proteinExistence type="inferred from homology"/>
<comment type="function">
    <text evidence="8">Catalyzes the last two sequential reactions in the de novo biosynthetic pathway for UDP-N-acetylglucosamine (UDP-GlcNAc). The C-terminal domain catalyzes the transfer of acetyl group from acetyl coenzyme A to glucosamine-1-phosphate (GlcN-1-P) to produce N-acetylglucosamine-1-phosphate (GlcNAc-1-P), which is converted into UDP-GlcNAc by the transfer of uridine 5-monophosphate (from uridine 5-triphosphate), a reaction catalyzed by the N-terminal domain.</text>
</comment>
<dbReference type="Proteomes" id="UP000000442">
    <property type="component" value="Chromosome"/>
</dbReference>
<comment type="catalytic activity">
    <reaction evidence="6">
        <text>alpha-D-glucosamine 1-phosphate + acetyl-CoA = N-acetyl-alpha-D-glucosamine 1-phosphate + CoA + H(+)</text>
        <dbReference type="Rhea" id="RHEA:13725"/>
        <dbReference type="ChEBI" id="CHEBI:15378"/>
        <dbReference type="ChEBI" id="CHEBI:57287"/>
        <dbReference type="ChEBI" id="CHEBI:57288"/>
        <dbReference type="ChEBI" id="CHEBI:57776"/>
        <dbReference type="ChEBI" id="CHEBI:58516"/>
        <dbReference type="EC" id="2.3.1.157"/>
    </reaction>
</comment>
<evidence type="ECO:0000259" key="9">
    <source>
        <dbReference type="Pfam" id="PF12804"/>
    </source>
</evidence>
<dbReference type="Pfam" id="PF12804">
    <property type="entry name" value="NTP_transf_3"/>
    <property type="match status" value="1"/>
</dbReference>
<dbReference type="HOGENOM" id="CLU_029499_15_0_7"/>
<name>C0Q976_DESAH</name>
<evidence type="ECO:0000313" key="10">
    <source>
        <dbReference type="EMBL" id="ACN16581.1"/>
    </source>
</evidence>
<evidence type="ECO:0000256" key="7">
    <source>
        <dbReference type="ARBA" id="ARBA00048493"/>
    </source>
</evidence>
<dbReference type="GO" id="GO:0003977">
    <property type="term" value="F:UDP-N-acetylglucosamine diphosphorylase activity"/>
    <property type="evidence" value="ECO:0007669"/>
    <property type="project" value="UniProtKB-EC"/>
</dbReference>
<keyword evidence="4" id="KW-0548">Nucleotidyltransferase</keyword>
<accession>C0Q976</accession>
<evidence type="ECO:0000313" key="11">
    <source>
        <dbReference type="Proteomes" id="UP000000442"/>
    </source>
</evidence>
<dbReference type="eggNOG" id="COG1207">
    <property type="taxonomic scope" value="Bacteria"/>
</dbReference>
<sequence length="265" mass="28612">MRPLSFRGESRRFGMALGIEVGVVVLAAGKGTRMKSDRAKVLHPVNGQSMIIHVVDCAVKVSGSNVVVVVGHQAEQVKAEVARAYQVAFAVQKSLLGTGDAVKAAIPHLAKAVGHVVVLCGDVPLIRAKTVEKLVDFHLNNENRLTALAVKVDEPAGYGRMILDAQSKLMSICEEADASMEEKKISLVNSGIYCIERQFLISALNRLNRDNAQNEYYLTDLVKIGAADGVKMGVLTAEDPREVLGVNTLVQLKKADVLCRERADV</sequence>
<evidence type="ECO:0000256" key="2">
    <source>
        <dbReference type="ARBA" id="ARBA00007947"/>
    </source>
</evidence>
<dbReference type="PANTHER" id="PTHR43584:SF3">
    <property type="entry name" value="BIFUNCTIONAL PROTEIN GLMU"/>
    <property type="match status" value="1"/>
</dbReference>
<evidence type="ECO:0000256" key="8">
    <source>
        <dbReference type="ARBA" id="ARBA00049628"/>
    </source>
</evidence>
<reference evidence="10 11" key="1">
    <citation type="journal article" date="2009" name="Environ. Microbiol.">
        <title>Genome sequence of Desulfobacterium autotrophicum HRM2, a marine sulfate reducer oxidizing organic carbon completely to carbon dioxide.</title>
        <authorList>
            <person name="Strittmatter A.W."/>
            <person name="Liesegang H."/>
            <person name="Rabus R."/>
            <person name="Decker I."/>
            <person name="Amann J."/>
            <person name="Andres S."/>
            <person name="Henne A."/>
            <person name="Fricke W.F."/>
            <person name="Martinez-Arias R."/>
            <person name="Bartels D."/>
            <person name="Goesmann A."/>
            <person name="Krause L."/>
            <person name="Puehler A."/>
            <person name="Klenk H.P."/>
            <person name="Richter M."/>
            <person name="Schuler M."/>
            <person name="Gloeckner F.O."/>
            <person name="Meyerdierks A."/>
            <person name="Gottschalk G."/>
            <person name="Amann R."/>
        </authorList>
    </citation>
    <scope>NUCLEOTIDE SEQUENCE [LARGE SCALE GENOMIC DNA]</scope>
    <source>
        <strain evidence="11">ATCC 43914 / DSM 3382 / HRM2</strain>
    </source>
</reference>
<dbReference type="EMBL" id="CP001087">
    <property type="protein sequence ID" value="ACN16581.1"/>
    <property type="molecule type" value="Genomic_DNA"/>
</dbReference>